<keyword evidence="9 12" id="KW-0472">Membrane</keyword>
<dbReference type="PANTHER" id="PTHR42985">
    <property type="entry name" value="SODIUM-COUPLED MONOCARBOXYLATE TRANSPORTER"/>
    <property type="match status" value="1"/>
</dbReference>
<feature type="transmembrane region" description="Helical" evidence="12">
    <location>
        <begin position="578"/>
        <end position="597"/>
    </location>
</feature>
<keyword evidence="5 12" id="KW-0812">Transmembrane</keyword>
<feature type="transmembrane region" description="Helical" evidence="12">
    <location>
        <begin position="523"/>
        <end position="540"/>
    </location>
</feature>
<evidence type="ECO:0000256" key="7">
    <source>
        <dbReference type="ARBA" id="ARBA00023053"/>
    </source>
</evidence>
<dbReference type="InterPro" id="IPR051163">
    <property type="entry name" value="Sodium:Solute_Symporter_SSF"/>
</dbReference>
<keyword evidence="14" id="KW-1185">Reference proteome</keyword>
<reference evidence="13 14" key="1">
    <citation type="submission" date="2019-02" db="EMBL/GenBank/DDBJ databases">
        <title>Deep-cultivation of Planctomycetes and their phenomic and genomic characterization uncovers novel biology.</title>
        <authorList>
            <person name="Wiegand S."/>
            <person name="Jogler M."/>
            <person name="Boedeker C."/>
            <person name="Pinto D."/>
            <person name="Vollmers J."/>
            <person name="Rivas-Marin E."/>
            <person name="Kohn T."/>
            <person name="Peeters S.H."/>
            <person name="Heuer A."/>
            <person name="Rast P."/>
            <person name="Oberbeckmann S."/>
            <person name="Bunk B."/>
            <person name="Jeske O."/>
            <person name="Meyerdierks A."/>
            <person name="Storesund J.E."/>
            <person name="Kallscheuer N."/>
            <person name="Luecker S."/>
            <person name="Lage O.M."/>
            <person name="Pohl T."/>
            <person name="Merkel B.J."/>
            <person name="Hornburger P."/>
            <person name="Mueller R.-W."/>
            <person name="Bruemmer F."/>
            <person name="Labrenz M."/>
            <person name="Spormann A.M."/>
            <person name="Op den Camp H."/>
            <person name="Overmann J."/>
            <person name="Amann R."/>
            <person name="Jetten M.S.M."/>
            <person name="Mascher T."/>
            <person name="Medema M.H."/>
            <person name="Devos D.P."/>
            <person name="Kaster A.-K."/>
            <person name="Ovreas L."/>
            <person name="Rohde M."/>
            <person name="Galperin M.Y."/>
            <person name="Jogler C."/>
        </authorList>
    </citation>
    <scope>NUCLEOTIDE SEQUENCE [LARGE SCALE GENOMIC DNA]</scope>
    <source>
        <strain evidence="13 14">Poly30</strain>
    </source>
</reference>
<keyword evidence="3" id="KW-0813">Transport</keyword>
<keyword evidence="4" id="KW-1003">Cell membrane</keyword>
<dbReference type="EMBL" id="CP036434">
    <property type="protein sequence ID" value="QDV07030.1"/>
    <property type="molecule type" value="Genomic_DNA"/>
</dbReference>
<feature type="transmembrane region" description="Helical" evidence="12">
    <location>
        <begin position="32"/>
        <end position="49"/>
    </location>
</feature>
<evidence type="ECO:0000256" key="10">
    <source>
        <dbReference type="ARBA" id="ARBA00023201"/>
    </source>
</evidence>
<dbReference type="Gene3D" id="1.20.1730.10">
    <property type="entry name" value="Sodium/glucose cotransporter"/>
    <property type="match status" value="1"/>
</dbReference>
<gene>
    <name evidence="13" type="primary">sglT_3</name>
    <name evidence="13" type="ORF">Poly30_25490</name>
</gene>
<feature type="transmembrane region" description="Helical" evidence="12">
    <location>
        <begin position="223"/>
        <end position="242"/>
    </location>
</feature>
<evidence type="ECO:0000313" key="14">
    <source>
        <dbReference type="Proteomes" id="UP000320390"/>
    </source>
</evidence>
<keyword evidence="10" id="KW-0739">Sodium transport</keyword>
<organism evidence="13 14">
    <name type="scientific">Saltatorellus ferox</name>
    <dbReference type="NCBI Taxonomy" id="2528018"/>
    <lineage>
        <taxon>Bacteria</taxon>
        <taxon>Pseudomonadati</taxon>
        <taxon>Planctomycetota</taxon>
        <taxon>Planctomycetia</taxon>
        <taxon>Planctomycetia incertae sedis</taxon>
        <taxon>Saltatorellus</taxon>
    </lineage>
</organism>
<comment type="subcellular location">
    <subcellularLocation>
        <location evidence="1">Cell membrane</location>
        <topology evidence="1">Multi-pass membrane protein</topology>
    </subcellularLocation>
</comment>
<feature type="transmembrane region" description="Helical" evidence="12">
    <location>
        <begin position="547"/>
        <end position="566"/>
    </location>
</feature>
<evidence type="ECO:0000256" key="12">
    <source>
        <dbReference type="SAM" id="Phobius"/>
    </source>
</evidence>
<dbReference type="Pfam" id="PF00474">
    <property type="entry name" value="SSF"/>
    <property type="match status" value="1"/>
</dbReference>
<feature type="transmembrane region" description="Helical" evidence="12">
    <location>
        <begin position="103"/>
        <end position="128"/>
    </location>
</feature>
<evidence type="ECO:0000256" key="1">
    <source>
        <dbReference type="ARBA" id="ARBA00004651"/>
    </source>
</evidence>
<evidence type="ECO:0000313" key="13">
    <source>
        <dbReference type="EMBL" id="QDV07030.1"/>
    </source>
</evidence>
<feature type="transmembrane region" description="Helical" evidence="12">
    <location>
        <begin position="149"/>
        <end position="174"/>
    </location>
</feature>
<evidence type="ECO:0000256" key="6">
    <source>
        <dbReference type="ARBA" id="ARBA00022989"/>
    </source>
</evidence>
<evidence type="ECO:0000256" key="3">
    <source>
        <dbReference type="ARBA" id="ARBA00022448"/>
    </source>
</evidence>
<feature type="transmembrane region" description="Helical" evidence="12">
    <location>
        <begin position="194"/>
        <end position="211"/>
    </location>
</feature>
<dbReference type="InterPro" id="IPR038377">
    <property type="entry name" value="Na/Glc_symporter_sf"/>
</dbReference>
<evidence type="ECO:0000256" key="11">
    <source>
        <dbReference type="RuleBase" id="RU362091"/>
    </source>
</evidence>
<comment type="similarity">
    <text evidence="2 11">Belongs to the sodium:solute symporter (SSF) (TC 2.A.21) family.</text>
</comment>
<dbReference type="GO" id="GO:0005886">
    <property type="term" value="C:plasma membrane"/>
    <property type="evidence" value="ECO:0007669"/>
    <property type="project" value="UniProtKB-SubCell"/>
</dbReference>
<dbReference type="AlphaFoldDB" id="A0A518ESG1"/>
<evidence type="ECO:0000256" key="4">
    <source>
        <dbReference type="ARBA" id="ARBA00022475"/>
    </source>
</evidence>
<evidence type="ECO:0000256" key="5">
    <source>
        <dbReference type="ARBA" id="ARBA00022692"/>
    </source>
</evidence>
<feature type="transmembrane region" description="Helical" evidence="12">
    <location>
        <begin position="311"/>
        <end position="337"/>
    </location>
</feature>
<sequence>MTALALLPALLCQAAAEVAPSQVPSLGGGFSWIDWVVVLAVLVAITIMGERLAGRQETVRDFYLGGRRLPWYAVSASIIATEISAVTFFVVPSMIWRTGGTLLYLQVGVFSAIVARLIVAFVLVPAYYEREVYSPYEYMGNRLGSGVKKMTTGLFMIGGLLAQASRVYITAVIIEVLAKEELDVVASYTGLSPIASAVAAIALVALLWTWLGGVATVIWTDAFLFLMFLAGLIGMLFVLHAGTDGGLMASIDIARESGRLQFIDTDFAFTKPYTLVAVIFAISWGYVGSFGTDQLIVQRLLCCKNERDAKLAMVGSYLSVLVIGLAFLVGIGLLGYYSTHSMSDVAAALTADGAKPERILAVFVREELPVGVRGLVLAAAFAAAISSLDSILAALGQTTLATLWTPWRERKGPSYMTEAEESRSNLRASRVIVALWAGVLAFVALAMQSVEARYDNLLNLALAMSALIGGPLLAGFALSWLPQSDDLKDTRHARGSAGFMWSAPLGVLTVLFAIWHGDAAYRASWWAVSIVFGLWLVVGLPRRRQPFGAIQTLLYGFSLFLLTRVAEVGDFDDGKSIAWSWYVPVGSTVTFLYALLLDKHGRRR</sequence>
<feature type="transmembrane region" description="Helical" evidence="12">
    <location>
        <begin position="69"/>
        <end position="91"/>
    </location>
</feature>
<dbReference type="RefSeq" id="WP_145197739.1">
    <property type="nucleotide sequence ID" value="NZ_CP036434.1"/>
</dbReference>
<feature type="transmembrane region" description="Helical" evidence="12">
    <location>
        <begin position="493"/>
        <end position="517"/>
    </location>
</feature>
<keyword evidence="6 12" id="KW-1133">Transmembrane helix</keyword>
<feature type="transmembrane region" description="Helical" evidence="12">
    <location>
        <begin position="428"/>
        <end position="448"/>
    </location>
</feature>
<evidence type="ECO:0000256" key="9">
    <source>
        <dbReference type="ARBA" id="ARBA00023136"/>
    </source>
</evidence>
<protein>
    <submittedName>
        <fullName evidence="13">Sodium/glucose cotransporter</fullName>
    </submittedName>
</protein>
<dbReference type="GO" id="GO:0006814">
    <property type="term" value="P:sodium ion transport"/>
    <property type="evidence" value="ECO:0007669"/>
    <property type="project" value="UniProtKB-KW"/>
</dbReference>
<dbReference type="InterPro" id="IPR001734">
    <property type="entry name" value="Na/solute_symporter"/>
</dbReference>
<dbReference type="PANTHER" id="PTHR42985:SF47">
    <property type="entry name" value="INTEGRAL MEMBRANE TRANSPORT PROTEIN"/>
    <property type="match status" value="1"/>
</dbReference>
<feature type="transmembrane region" description="Helical" evidence="12">
    <location>
        <begin position="272"/>
        <end position="290"/>
    </location>
</feature>
<evidence type="ECO:0000256" key="8">
    <source>
        <dbReference type="ARBA" id="ARBA00023065"/>
    </source>
</evidence>
<feature type="transmembrane region" description="Helical" evidence="12">
    <location>
        <begin position="375"/>
        <end position="407"/>
    </location>
</feature>
<dbReference type="Proteomes" id="UP000320390">
    <property type="component" value="Chromosome"/>
</dbReference>
<evidence type="ECO:0000256" key="2">
    <source>
        <dbReference type="ARBA" id="ARBA00006434"/>
    </source>
</evidence>
<dbReference type="GO" id="GO:0015293">
    <property type="term" value="F:symporter activity"/>
    <property type="evidence" value="ECO:0007669"/>
    <property type="project" value="TreeGrafter"/>
</dbReference>
<keyword evidence="8" id="KW-0406">Ion transport</keyword>
<name>A0A518ESG1_9BACT</name>
<proteinExistence type="inferred from homology"/>
<dbReference type="OrthoDB" id="9810181at2"/>
<feature type="transmembrane region" description="Helical" evidence="12">
    <location>
        <begin position="460"/>
        <end position="481"/>
    </location>
</feature>
<accession>A0A518ESG1</accession>
<keyword evidence="7" id="KW-0915">Sodium</keyword>
<dbReference type="PROSITE" id="PS50283">
    <property type="entry name" value="NA_SOLUT_SYMP_3"/>
    <property type="match status" value="1"/>
</dbReference>